<dbReference type="AlphaFoldDB" id="A0A0R1MFJ9"/>
<gene>
    <name evidence="1" type="ORF">FC92_GL000762</name>
</gene>
<proteinExistence type="predicted"/>
<evidence type="ECO:0000313" key="2">
    <source>
        <dbReference type="Proteomes" id="UP000051448"/>
    </source>
</evidence>
<sequence length="96" mass="10736">MDYDFIADFLAFLAICSENKLEVREYQVIDFATSKGIRIQELATIELLLFTAKITTKCPRKVGSSFVNLCPGSLTEAGLKLVKQLSGQENKKFTIL</sequence>
<dbReference type="Proteomes" id="UP000051448">
    <property type="component" value="Unassembled WGS sequence"/>
</dbReference>
<dbReference type="OrthoDB" id="2296699at2"/>
<organism evidence="1 2">
    <name type="scientific">Liquorilactobacillus hordei DSM 19519</name>
    <dbReference type="NCBI Taxonomy" id="1423759"/>
    <lineage>
        <taxon>Bacteria</taxon>
        <taxon>Bacillati</taxon>
        <taxon>Bacillota</taxon>
        <taxon>Bacilli</taxon>
        <taxon>Lactobacillales</taxon>
        <taxon>Lactobacillaceae</taxon>
        <taxon>Liquorilactobacillus</taxon>
    </lineage>
</organism>
<dbReference type="EMBL" id="AZDX01000021">
    <property type="protein sequence ID" value="KRL06473.1"/>
    <property type="molecule type" value="Genomic_DNA"/>
</dbReference>
<keyword evidence="2" id="KW-1185">Reference proteome</keyword>
<dbReference type="RefSeq" id="WP_057869766.1">
    <property type="nucleotide sequence ID" value="NZ_AZDX01000021.1"/>
</dbReference>
<dbReference type="PATRIC" id="fig|1423759.3.peg.803"/>
<comment type="caution">
    <text evidence="1">The sequence shown here is derived from an EMBL/GenBank/DDBJ whole genome shotgun (WGS) entry which is preliminary data.</text>
</comment>
<evidence type="ECO:0000313" key="1">
    <source>
        <dbReference type="EMBL" id="KRL06473.1"/>
    </source>
</evidence>
<dbReference type="GeneID" id="98310453"/>
<name>A0A0R1MFJ9_9LACO</name>
<accession>A0A0R1MFJ9</accession>
<reference evidence="1 2" key="1">
    <citation type="journal article" date="2015" name="Genome Announc.">
        <title>Expanding the biotechnology potential of lactobacilli through comparative genomics of 213 strains and associated genera.</title>
        <authorList>
            <person name="Sun Z."/>
            <person name="Harris H.M."/>
            <person name="McCann A."/>
            <person name="Guo C."/>
            <person name="Argimon S."/>
            <person name="Zhang W."/>
            <person name="Yang X."/>
            <person name="Jeffery I.B."/>
            <person name="Cooney J.C."/>
            <person name="Kagawa T.F."/>
            <person name="Liu W."/>
            <person name="Song Y."/>
            <person name="Salvetti E."/>
            <person name="Wrobel A."/>
            <person name="Rasinkangas P."/>
            <person name="Parkhill J."/>
            <person name="Rea M.C."/>
            <person name="O'Sullivan O."/>
            <person name="Ritari J."/>
            <person name="Douillard F.P."/>
            <person name="Paul Ross R."/>
            <person name="Yang R."/>
            <person name="Briner A.E."/>
            <person name="Felis G.E."/>
            <person name="de Vos W.M."/>
            <person name="Barrangou R."/>
            <person name="Klaenhammer T.R."/>
            <person name="Caufield P.W."/>
            <person name="Cui Y."/>
            <person name="Zhang H."/>
            <person name="O'Toole P.W."/>
        </authorList>
    </citation>
    <scope>NUCLEOTIDE SEQUENCE [LARGE SCALE GENOMIC DNA]</scope>
    <source>
        <strain evidence="1 2">DSM 19519</strain>
    </source>
</reference>
<protein>
    <submittedName>
        <fullName evidence="1">Uncharacterized protein</fullName>
    </submittedName>
</protein>